<dbReference type="RefSeq" id="WP_345197082.1">
    <property type="nucleotide sequence ID" value="NZ_BAABFL010000422.1"/>
</dbReference>
<proteinExistence type="predicted"/>
<evidence type="ECO:0000256" key="1">
    <source>
        <dbReference type="SAM" id="MobiDB-lite"/>
    </source>
</evidence>
<comment type="caution">
    <text evidence="2">The sequence shown here is derived from an EMBL/GenBank/DDBJ whole genome shotgun (WGS) entry which is preliminary data.</text>
</comment>
<dbReference type="Pfam" id="PF11985">
    <property type="entry name" value="Phage_Mu_Gp27"/>
    <property type="match status" value="1"/>
</dbReference>
<feature type="region of interest" description="Disordered" evidence="1">
    <location>
        <begin position="1"/>
        <end position="23"/>
    </location>
</feature>
<dbReference type="InterPro" id="IPR021874">
    <property type="entry name" value="Phage_Mu_Gp27"/>
</dbReference>
<dbReference type="Proteomes" id="UP001500604">
    <property type="component" value="Unassembled WGS sequence"/>
</dbReference>
<evidence type="ECO:0000313" key="2">
    <source>
        <dbReference type="EMBL" id="GAA4650830.1"/>
    </source>
</evidence>
<protein>
    <submittedName>
        <fullName evidence="2">DUF3486 family protein</fullName>
    </submittedName>
</protein>
<sequence length="195" mass="21670">MAETKPAAKRKGHGRTRRSRIQQLPEDIRASLDALLREGRMSQAEILEQVNDLCRQHGEEPLSQSSLSRYQKRMDDVGRKIRESREVAEVWVAKLGSAPTSDIGKLVQEIVRTLAFDLVMSASESEKPIEPKALNQLALALTRIEQAAMASHKREQEIRQLFAEEAAAKAEEVMVNQGMTAGTIASIKKEILGIA</sequence>
<accession>A0ABP8V6G4</accession>
<gene>
    <name evidence="2" type="ORF">GCM10023116_31130</name>
</gene>
<keyword evidence="3" id="KW-1185">Reference proteome</keyword>
<evidence type="ECO:0000313" key="3">
    <source>
        <dbReference type="Proteomes" id="UP001500604"/>
    </source>
</evidence>
<dbReference type="EMBL" id="BAABFL010000422">
    <property type="protein sequence ID" value="GAA4650830.1"/>
    <property type="molecule type" value="Genomic_DNA"/>
</dbReference>
<organism evidence="2 3">
    <name type="scientific">Kistimonas scapharcae</name>
    <dbReference type="NCBI Taxonomy" id="1036133"/>
    <lineage>
        <taxon>Bacteria</taxon>
        <taxon>Pseudomonadati</taxon>
        <taxon>Pseudomonadota</taxon>
        <taxon>Gammaproteobacteria</taxon>
        <taxon>Oceanospirillales</taxon>
        <taxon>Endozoicomonadaceae</taxon>
        <taxon>Kistimonas</taxon>
    </lineage>
</organism>
<feature type="compositionally biased region" description="Basic residues" evidence="1">
    <location>
        <begin position="7"/>
        <end position="20"/>
    </location>
</feature>
<name>A0ABP8V6G4_9GAMM</name>
<reference evidence="3" key="1">
    <citation type="journal article" date="2019" name="Int. J. Syst. Evol. Microbiol.">
        <title>The Global Catalogue of Microorganisms (GCM) 10K type strain sequencing project: providing services to taxonomists for standard genome sequencing and annotation.</title>
        <authorList>
            <consortium name="The Broad Institute Genomics Platform"/>
            <consortium name="The Broad Institute Genome Sequencing Center for Infectious Disease"/>
            <person name="Wu L."/>
            <person name="Ma J."/>
        </authorList>
    </citation>
    <scope>NUCLEOTIDE SEQUENCE [LARGE SCALE GENOMIC DNA]</scope>
    <source>
        <strain evidence="3">JCM 17805</strain>
    </source>
</reference>